<keyword evidence="2" id="KW-0238">DNA-binding</keyword>
<dbReference type="Proteomes" id="UP000271227">
    <property type="component" value="Unassembled WGS sequence"/>
</dbReference>
<evidence type="ECO:0000259" key="4">
    <source>
        <dbReference type="PROSITE" id="PS50995"/>
    </source>
</evidence>
<dbReference type="PANTHER" id="PTHR33164">
    <property type="entry name" value="TRANSCRIPTIONAL REGULATOR, MARR FAMILY"/>
    <property type="match status" value="1"/>
</dbReference>
<dbReference type="InterPro" id="IPR036388">
    <property type="entry name" value="WH-like_DNA-bd_sf"/>
</dbReference>
<evidence type="ECO:0000256" key="2">
    <source>
        <dbReference type="ARBA" id="ARBA00023125"/>
    </source>
</evidence>
<dbReference type="SMART" id="SM00347">
    <property type="entry name" value="HTH_MARR"/>
    <property type="match status" value="1"/>
</dbReference>
<dbReference type="EMBL" id="REFR01000011">
    <property type="protein sequence ID" value="RMB07924.1"/>
    <property type="molecule type" value="Genomic_DNA"/>
</dbReference>
<dbReference type="OrthoDB" id="8256382at2"/>
<proteinExistence type="predicted"/>
<dbReference type="InterPro" id="IPR039422">
    <property type="entry name" value="MarR/SlyA-like"/>
</dbReference>
<dbReference type="PROSITE" id="PS50995">
    <property type="entry name" value="HTH_MARR_2"/>
    <property type="match status" value="1"/>
</dbReference>
<dbReference type="InterPro" id="IPR036390">
    <property type="entry name" value="WH_DNA-bd_sf"/>
</dbReference>
<sequence>MRNVCGPAGRTGGIAGRPMRLTQRQRRPCGAARRLYSTAMTDPSPDQIERGQIQDGQIKDGKIQDAQITELRTAIDAIVRMFKIGDDIAAGTAAKLNPSDVQTLLFIGTHDLCTGTDIAGFLGVVPTTASAIIERLVKRGLVVRNRTEANRRIVQLSLTGDGRAGHKPLA</sequence>
<keyword evidence="1" id="KW-0805">Transcription regulation</keyword>
<evidence type="ECO:0000256" key="3">
    <source>
        <dbReference type="ARBA" id="ARBA00023163"/>
    </source>
</evidence>
<keyword evidence="6" id="KW-1185">Reference proteome</keyword>
<dbReference type="InterPro" id="IPR023187">
    <property type="entry name" value="Tscrpt_reg_MarR-type_CS"/>
</dbReference>
<protein>
    <submittedName>
        <fullName evidence="5">MarR family protein</fullName>
    </submittedName>
</protein>
<comment type="caution">
    <text evidence="5">The sequence shown here is derived from an EMBL/GenBank/DDBJ whole genome shotgun (WGS) entry which is preliminary data.</text>
</comment>
<dbReference type="InParanoid" id="A0A3M0CDL9"/>
<dbReference type="AlphaFoldDB" id="A0A3M0CDL9"/>
<dbReference type="Pfam" id="PF12802">
    <property type="entry name" value="MarR_2"/>
    <property type="match status" value="1"/>
</dbReference>
<dbReference type="PROSITE" id="PS01117">
    <property type="entry name" value="HTH_MARR_1"/>
    <property type="match status" value="1"/>
</dbReference>
<keyword evidence="3" id="KW-0804">Transcription</keyword>
<dbReference type="GO" id="GO:0003700">
    <property type="term" value="F:DNA-binding transcription factor activity"/>
    <property type="evidence" value="ECO:0007669"/>
    <property type="project" value="InterPro"/>
</dbReference>
<accession>A0A3M0CDL9</accession>
<name>A0A3M0CDL9_9PROT</name>
<dbReference type="GO" id="GO:0003677">
    <property type="term" value="F:DNA binding"/>
    <property type="evidence" value="ECO:0007669"/>
    <property type="project" value="UniProtKB-KW"/>
</dbReference>
<evidence type="ECO:0000256" key="1">
    <source>
        <dbReference type="ARBA" id="ARBA00023015"/>
    </source>
</evidence>
<dbReference type="GO" id="GO:0006950">
    <property type="term" value="P:response to stress"/>
    <property type="evidence" value="ECO:0007669"/>
    <property type="project" value="TreeGrafter"/>
</dbReference>
<evidence type="ECO:0000313" key="6">
    <source>
        <dbReference type="Proteomes" id="UP000271227"/>
    </source>
</evidence>
<reference evidence="5 6" key="1">
    <citation type="submission" date="2018-10" db="EMBL/GenBank/DDBJ databases">
        <title>Genomic Encyclopedia of Archaeal and Bacterial Type Strains, Phase II (KMG-II): from individual species to whole genera.</title>
        <authorList>
            <person name="Goeker M."/>
        </authorList>
    </citation>
    <scope>NUCLEOTIDE SEQUENCE [LARGE SCALE GENOMIC DNA]</scope>
    <source>
        <strain evidence="5 6">DSM 25217</strain>
    </source>
</reference>
<dbReference type="PANTHER" id="PTHR33164:SF89">
    <property type="entry name" value="MARR FAMILY REGULATORY PROTEIN"/>
    <property type="match status" value="1"/>
</dbReference>
<gene>
    <name evidence="5" type="ORF">BXY39_2018</name>
</gene>
<dbReference type="Gene3D" id="1.10.10.10">
    <property type="entry name" value="Winged helix-like DNA-binding domain superfamily/Winged helix DNA-binding domain"/>
    <property type="match status" value="1"/>
</dbReference>
<evidence type="ECO:0000313" key="5">
    <source>
        <dbReference type="EMBL" id="RMB07924.1"/>
    </source>
</evidence>
<organism evidence="5 6">
    <name type="scientific">Eilatimonas milleporae</name>
    <dbReference type="NCBI Taxonomy" id="911205"/>
    <lineage>
        <taxon>Bacteria</taxon>
        <taxon>Pseudomonadati</taxon>
        <taxon>Pseudomonadota</taxon>
        <taxon>Alphaproteobacteria</taxon>
        <taxon>Kordiimonadales</taxon>
        <taxon>Kordiimonadaceae</taxon>
        <taxon>Eilatimonas</taxon>
    </lineage>
</organism>
<dbReference type="InterPro" id="IPR000835">
    <property type="entry name" value="HTH_MarR-typ"/>
</dbReference>
<feature type="domain" description="HTH marR-type" evidence="4">
    <location>
        <begin position="68"/>
        <end position="170"/>
    </location>
</feature>
<dbReference type="SUPFAM" id="SSF46785">
    <property type="entry name" value="Winged helix' DNA-binding domain"/>
    <property type="match status" value="1"/>
</dbReference>